<accession>A0AAV4DHT1</accession>
<protein>
    <submittedName>
        <fullName evidence="1">Uncharacterized protein</fullName>
    </submittedName>
</protein>
<organism evidence="1 2">
    <name type="scientific">Plakobranchus ocellatus</name>
    <dbReference type="NCBI Taxonomy" id="259542"/>
    <lineage>
        <taxon>Eukaryota</taxon>
        <taxon>Metazoa</taxon>
        <taxon>Spiralia</taxon>
        <taxon>Lophotrochozoa</taxon>
        <taxon>Mollusca</taxon>
        <taxon>Gastropoda</taxon>
        <taxon>Heterobranchia</taxon>
        <taxon>Euthyneura</taxon>
        <taxon>Panpulmonata</taxon>
        <taxon>Sacoglossa</taxon>
        <taxon>Placobranchoidea</taxon>
        <taxon>Plakobranchidae</taxon>
        <taxon>Plakobranchus</taxon>
    </lineage>
</organism>
<keyword evidence="2" id="KW-1185">Reference proteome</keyword>
<dbReference type="AlphaFoldDB" id="A0AAV4DHT1"/>
<name>A0AAV4DHT1_9GAST</name>
<evidence type="ECO:0000313" key="1">
    <source>
        <dbReference type="EMBL" id="GFO43520.1"/>
    </source>
</evidence>
<dbReference type="Proteomes" id="UP000735302">
    <property type="component" value="Unassembled WGS sequence"/>
</dbReference>
<comment type="caution">
    <text evidence="1">The sequence shown here is derived from an EMBL/GenBank/DDBJ whole genome shotgun (WGS) entry which is preliminary data.</text>
</comment>
<reference evidence="1 2" key="1">
    <citation type="journal article" date="2021" name="Elife">
        <title>Chloroplast acquisition without the gene transfer in kleptoplastic sea slugs, Plakobranchus ocellatus.</title>
        <authorList>
            <person name="Maeda T."/>
            <person name="Takahashi S."/>
            <person name="Yoshida T."/>
            <person name="Shimamura S."/>
            <person name="Takaki Y."/>
            <person name="Nagai Y."/>
            <person name="Toyoda A."/>
            <person name="Suzuki Y."/>
            <person name="Arimoto A."/>
            <person name="Ishii H."/>
            <person name="Satoh N."/>
            <person name="Nishiyama T."/>
            <person name="Hasebe M."/>
            <person name="Maruyama T."/>
            <person name="Minagawa J."/>
            <person name="Obokata J."/>
            <person name="Shigenobu S."/>
        </authorList>
    </citation>
    <scope>NUCLEOTIDE SEQUENCE [LARGE SCALE GENOMIC DNA]</scope>
</reference>
<gene>
    <name evidence="1" type="ORF">PoB_007002500</name>
</gene>
<proteinExistence type="predicted"/>
<evidence type="ECO:0000313" key="2">
    <source>
        <dbReference type="Proteomes" id="UP000735302"/>
    </source>
</evidence>
<sequence length="128" mass="14271">MINITALSLIQYFDIPCFARPVIDPFVIDRNGTLFTSSSIFCLMPVCQDFVNKWASWVYNEANCKTIIDVKTDLQRQDALTCVRLYCSMWGRRGTVDGESALRSAGTFLSWVRAPSPAPWPDGGPGSL</sequence>
<dbReference type="EMBL" id="BLXT01007882">
    <property type="protein sequence ID" value="GFO43520.1"/>
    <property type="molecule type" value="Genomic_DNA"/>
</dbReference>